<feature type="domain" description="Integrase catalytic" evidence="2">
    <location>
        <begin position="167"/>
        <end position="370"/>
    </location>
</feature>
<dbReference type="Pfam" id="PF09299">
    <property type="entry name" value="Mu-transpos_C"/>
    <property type="match status" value="1"/>
</dbReference>
<dbReference type="InterPro" id="IPR009057">
    <property type="entry name" value="Homeodomain-like_sf"/>
</dbReference>
<feature type="compositionally biased region" description="Basic and acidic residues" evidence="1">
    <location>
        <begin position="589"/>
        <end position="599"/>
    </location>
</feature>
<evidence type="ECO:0000256" key="1">
    <source>
        <dbReference type="SAM" id="MobiDB-lite"/>
    </source>
</evidence>
<dbReference type="SUPFAM" id="SSF50610">
    <property type="entry name" value="mu transposase, C-terminal domain"/>
    <property type="match status" value="1"/>
</dbReference>
<dbReference type="EMBL" id="JAWXYC010000007">
    <property type="protein sequence ID" value="MDX5955845.1"/>
    <property type="molecule type" value="Genomic_DNA"/>
</dbReference>
<dbReference type="PROSITE" id="PS50994">
    <property type="entry name" value="INTEGRASE"/>
    <property type="match status" value="1"/>
</dbReference>
<protein>
    <submittedName>
        <fullName evidence="3">DDE-type integrase/transposase/recombinase</fullName>
    </submittedName>
</protein>
<dbReference type="Proteomes" id="UP001277471">
    <property type="component" value="Unassembled WGS sequence"/>
</dbReference>
<feature type="compositionally biased region" description="Low complexity" evidence="1">
    <location>
        <begin position="513"/>
        <end position="522"/>
    </location>
</feature>
<evidence type="ECO:0000313" key="3">
    <source>
        <dbReference type="EMBL" id="MDX5955845.1"/>
    </source>
</evidence>
<organism evidence="3 4">
    <name type="scientific">Azospirillum brasilense</name>
    <dbReference type="NCBI Taxonomy" id="192"/>
    <lineage>
        <taxon>Bacteria</taxon>
        <taxon>Pseudomonadati</taxon>
        <taxon>Pseudomonadota</taxon>
        <taxon>Alphaproteobacteria</taxon>
        <taxon>Rhodospirillales</taxon>
        <taxon>Azospirillaceae</taxon>
        <taxon>Azospirillum</taxon>
    </lineage>
</organism>
<dbReference type="Gene3D" id="3.30.420.10">
    <property type="entry name" value="Ribonuclease H-like superfamily/Ribonuclease H"/>
    <property type="match status" value="1"/>
</dbReference>
<reference evidence="3 4" key="1">
    <citation type="submission" date="2023-11" db="EMBL/GenBank/DDBJ databases">
        <title>MicrobeMod: A computational toolkit for identifying prokaryotic methylation and restriction-modification with nanopore sequencing.</title>
        <authorList>
            <person name="Crits-Christoph A."/>
            <person name="Kang S.C."/>
            <person name="Lee H."/>
            <person name="Ostrov N."/>
        </authorList>
    </citation>
    <scope>NUCLEOTIDE SEQUENCE [LARGE SCALE GENOMIC DNA]</scope>
    <source>
        <strain evidence="3 4">ATCC 29145</strain>
    </source>
</reference>
<dbReference type="InterPro" id="IPR015378">
    <property type="entry name" value="Transposase-like_Mu_C"/>
</dbReference>
<dbReference type="InterPro" id="IPR009004">
    <property type="entry name" value="Transposase_Mu_C"/>
</dbReference>
<dbReference type="Gene3D" id="1.10.10.60">
    <property type="entry name" value="Homeodomain-like"/>
    <property type="match status" value="1"/>
</dbReference>
<dbReference type="InterPro" id="IPR001584">
    <property type="entry name" value="Integrase_cat-core"/>
</dbReference>
<dbReference type="SUPFAM" id="SSF46689">
    <property type="entry name" value="Homeodomain-like"/>
    <property type="match status" value="1"/>
</dbReference>
<dbReference type="SUPFAM" id="SSF53098">
    <property type="entry name" value="Ribonuclease H-like"/>
    <property type="match status" value="1"/>
</dbReference>
<proteinExistence type="predicted"/>
<keyword evidence="4" id="KW-1185">Reference proteome</keyword>
<dbReference type="RefSeq" id="WP_081650200.1">
    <property type="nucleotide sequence ID" value="NZ_CP012918.1"/>
</dbReference>
<name>A0ABU4PE25_AZOBR</name>
<evidence type="ECO:0000313" key="4">
    <source>
        <dbReference type="Proteomes" id="UP001277471"/>
    </source>
</evidence>
<gene>
    <name evidence="3" type="ORF">SIM66_32265</name>
</gene>
<dbReference type="InterPro" id="IPR036397">
    <property type="entry name" value="RNaseH_sf"/>
</dbReference>
<evidence type="ECO:0000259" key="2">
    <source>
        <dbReference type="PROSITE" id="PS50994"/>
    </source>
</evidence>
<dbReference type="InterPro" id="IPR012337">
    <property type="entry name" value="RNaseH-like_sf"/>
</dbReference>
<comment type="caution">
    <text evidence="3">The sequence shown here is derived from an EMBL/GenBank/DDBJ whole genome shotgun (WGS) entry which is preliminary data.</text>
</comment>
<accession>A0ABU4PE25</accession>
<feature type="region of interest" description="Disordered" evidence="1">
    <location>
        <begin position="513"/>
        <end position="599"/>
    </location>
</feature>
<sequence>MAPRNTPDIQTIPQEIWEAARTVEQVVRPLADLVRPPRSVMEEAAATLGVSRATIYRMVARYRADPRTSSLIVSRGGRPAGLRLIPSEVESIIDHRINTSYLTKQKPRLAALHKEIQAACHEKRLPAPSYNTVASRVRELNARQVLAKREGGKVARDKFGLVTTAFVAEGPNSVWQIDHTLVDLIVLDEYFREPVGRPWVTFIIDVATRMVAGFYLTLDPPSTTSVALALTHAVLPKDEWLRTRSIDGAWPICGLPQALHMDNAKEFHSKDIKRGCEEYGIATQYRPVRTPHFGGHIERLIGTMMGAVHLLPGTTHSNAQERGEYRSAEHSAMTMRELEAYLAREIVGTYHNTVHSSLSMPPNKKWRDTVASMPGQAPRLPKDHRQFVLDFLPSKPRRVLRDGIHLFNIVYFDRVLATWLTSDNRDIEVKYDPRNISRVYIRDDEGRYFDIPYRNTSYPPITLAEHRRAVRRLRDEGRRAIDEDLLFQTIAQQRSLIADAVTKTKARREELGKAPANAGKATKAARRSIEHTVTSIAGTRAPARGKEPVTPPTQSLSAPEPPGCRGDVGGTRKAPSPSLPEPTAPVQATDDHFDIEVWP</sequence>